<proteinExistence type="predicted"/>
<evidence type="ECO:0000313" key="2">
    <source>
        <dbReference type="EMBL" id="GAH05546.1"/>
    </source>
</evidence>
<dbReference type="Gene3D" id="1.10.10.1510">
    <property type="match status" value="1"/>
</dbReference>
<dbReference type="InterPro" id="IPR022310">
    <property type="entry name" value="NAD/GMP_synthase"/>
</dbReference>
<reference evidence="2" key="1">
    <citation type="journal article" date="2014" name="Front. Microbiol.">
        <title>High frequency of phylogenetically diverse reductive dehalogenase-homologous genes in deep subseafloor sedimentary metagenomes.</title>
        <authorList>
            <person name="Kawai M."/>
            <person name="Futagami T."/>
            <person name="Toyoda A."/>
            <person name="Takaki Y."/>
            <person name="Nishi S."/>
            <person name="Hori S."/>
            <person name="Arai W."/>
            <person name="Tsubouchi T."/>
            <person name="Morono Y."/>
            <person name="Uchiyama I."/>
            <person name="Ito T."/>
            <person name="Fujiyama A."/>
            <person name="Inagaki F."/>
            <person name="Takami H."/>
        </authorList>
    </citation>
    <scope>NUCLEOTIDE SEQUENCE</scope>
    <source>
        <strain evidence="2">Expedition CK06-06</strain>
    </source>
</reference>
<name>X1CBJ2_9ZZZZ</name>
<sequence length="72" mass="8377">DYEILDKILYYFIELQLSSEEIIAKGFDGNTVERVIFMVNTNEYKRYQAPPILRISSKAFGAGRRIPLVAKY</sequence>
<gene>
    <name evidence="2" type="ORF">S01H4_62213</name>
</gene>
<protein>
    <recommendedName>
        <fullName evidence="1">NAD/GMP synthase domain-containing protein</fullName>
    </recommendedName>
</protein>
<comment type="caution">
    <text evidence="2">The sequence shown here is derived from an EMBL/GenBank/DDBJ whole genome shotgun (WGS) entry which is preliminary data.</text>
</comment>
<dbReference type="SUPFAM" id="SSF52402">
    <property type="entry name" value="Adenine nucleotide alpha hydrolases-like"/>
    <property type="match status" value="1"/>
</dbReference>
<feature type="domain" description="NAD/GMP synthase" evidence="1">
    <location>
        <begin position="2"/>
        <end position="48"/>
    </location>
</feature>
<accession>X1CBJ2</accession>
<dbReference type="AlphaFoldDB" id="X1CBJ2"/>
<dbReference type="EMBL" id="BART01037074">
    <property type="protein sequence ID" value="GAH05546.1"/>
    <property type="molecule type" value="Genomic_DNA"/>
</dbReference>
<feature type="non-terminal residue" evidence="2">
    <location>
        <position position="1"/>
    </location>
</feature>
<organism evidence="2">
    <name type="scientific">marine sediment metagenome</name>
    <dbReference type="NCBI Taxonomy" id="412755"/>
    <lineage>
        <taxon>unclassified sequences</taxon>
        <taxon>metagenomes</taxon>
        <taxon>ecological metagenomes</taxon>
    </lineage>
</organism>
<evidence type="ECO:0000259" key="1">
    <source>
        <dbReference type="Pfam" id="PF02540"/>
    </source>
</evidence>
<dbReference type="Pfam" id="PF02540">
    <property type="entry name" value="NAD_synthase"/>
    <property type="match status" value="1"/>
</dbReference>